<dbReference type="Pfam" id="PF20478">
    <property type="entry name" value="P2RX7_C"/>
    <property type="match status" value="1"/>
</dbReference>
<keyword evidence="3" id="KW-1185">Reference proteome</keyword>
<organism evidence="2 3">
    <name type="scientific">Holothuria leucospilota</name>
    <name type="common">Black long sea cucumber</name>
    <name type="synonym">Mertensiothuria leucospilota</name>
    <dbReference type="NCBI Taxonomy" id="206669"/>
    <lineage>
        <taxon>Eukaryota</taxon>
        <taxon>Metazoa</taxon>
        <taxon>Echinodermata</taxon>
        <taxon>Eleutherozoa</taxon>
        <taxon>Echinozoa</taxon>
        <taxon>Holothuroidea</taxon>
        <taxon>Aspidochirotacea</taxon>
        <taxon>Aspidochirotida</taxon>
        <taxon>Holothuriidae</taxon>
        <taxon>Holothuria</taxon>
    </lineage>
</organism>
<dbReference type="OrthoDB" id="10068685at2759"/>
<reference evidence="2" key="1">
    <citation type="submission" date="2021-10" db="EMBL/GenBank/DDBJ databases">
        <title>Tropical sea cucumber genome reveals ecological adaptation and Cuvierian tubules defense mechanism.</title>
        <authorList>
            <person name="Chen T."/>
        </authorList>
    </citation>
    <scope>NUCLEOTIDE SEQUENCE</scope>
    <source>
        <strain evidence="2">Nanhai2018</strain>
        <tissue evidence="2">Muscle</tissue>
    </source>
</reference>
<dbReference type="PANTHER" id="PTHR36981:SF3">
    <property type="entry name" value="UBIQUITIN-LIKE PROTEASE FAMILY PROFILE DOMAIN-CONTAINING PROTEIN"/>
    <property type="match status" value="1"/>
</dbReference>
<name>A0A9Q1CMK3_HOLLE</name>
<protein>
    <recommendedName>
        <fullName evidence="1">P2X purinoreceptor 7 intracellular domain-containing protein</fullName>
    </recommendedName>
</protein>
<feature type="domain" description="P2X purinoreceptor 7 intracellular" evidence="1">
    <location>
        <begin position="44"/>
        <end position="165"/>
    </location>
</feature>
<dbReference type="InterPro" id="IPR046815">
    <property type="entry name" value="P2RX7_C"/>
</dbReference>
<comment type="caution">
    <text evidence="2">The sequence shown here is derived from an EMBL/GenBank/DDBJ whole genome shotgun (WGS) entry which is preliminary data.</text>
</comment>
<dbReference type="AlphaFoldDB" id="A0A9Q1CMK3"/>
<gene>
    <name evidence="2" type="ORF">HOLleu_00200</name>
</gene>
<evidence type="ECO:0000259" key="1">
    <source>
        <dbReference type="Pfam" id="PF20478"/>
    </source>
</evidence>
<sequence length="186" mass="21556">MANEGPRACDFEPVFTQELAMILMGRGREEFQGNIEEPELDLRQEQHRLNNVNLCQCTNCGIMPSITECRCCHEINNIDALRACEACITNYEDFDTVCLNKAVLRAVLIMRNDVKGHDANVERELDSKSYRYSAYRMFRYWVHGRLGKGVKKVVPSCAVRKIRQNSQIPKDSMWGLSMEMMVRIWK</sequence>
<dbReference type="PANTHER" id="PTHR36981">
    <property type="entry name" value="ZGC:195170"/>
    <property type="match status" value="1"/>
</dbReference>
<evidence type="ECO:0000313" key="3">
    <source>
        <dbReference type="Proteomes" id="UP001152320"/>
    </source>
</evidence>
<dbReference type="Proteomes" id="UP001152320">
    <property type="component" value="Chromosome 1"/>
</dbReference>
<accession>A0A9Q1CMK3</accession>
<evidence type="ECO:0000313" key="2">
    <source>
        <dbReference type="EMBL" id="KAJ8048041.1"/>
    </source>
</evidence>
<proteinExistence type="predicted"/>
<dbReference type="EMBL" id="JAIZAY010000001">
    <property type="protein sequence ID" value="KAJ8048041.1"/>
    <property type="molecule type" value="Genomic_DNA"/>
</dbReference>